<gene>
    <name evidence="2" type="ORF">J2X15_003680</name>
</gene>
<dbReference type="Pfam" id="PF16242">
    <property type="entry name" value="Pyrid_ox_like"/>
    <property type="match status" value="1"/>
</dbReference>
<sequence length="167" mass="18490">MKIDPQTAPDLQKIRDLIEGMHIAMLTSIDADDRLVSRPMSVLKMDSEGVFWLFADTNSTTVNELDRVNLSFSDEEDSTYVSIAGHGEVSEDRSLVHALWSPLMKPWFPDGEKSPNLALLKIQAQTAEYWDSGHSKMVRLFAMAASVVASKPIGMGEHGTIDLLESP</sequence>
<name>A0ABU1ZV10_9BURK</name>
<dbReference type="InterPro" id="IPR052917">
    <property type="entry name" value="Stress-Dev_Protein"/>
</dbReference>
<dbReference type="Proteomes" id="UP001268089">
    <property type="component" value="Unassembled WGS sequence"/>
</dbReference>
<feature type="domain" description="General stress protein FMN-binding split barrel" evidence="1">
    <location>
        <begin position="11"/>
        <end position="150"/>
    </location>
</feature>
<dbReference type="SUPFAM" id="SSF50475">
    <property type="entry name" value="FMN-binding split barrel"/>
    <property type="match status" value="1"/>
</dbReference>
<dbReference type="RefSeq" id="WP_310345593.1">
    <property type="nucleotide sequence ID" value="NZ_JAVDXO010000010.1"/>
</dbReference>
<dbReference type="InterPro" id="IPR038725">
    <property type="entry name" value="YdaG_split_barrel_FMN-bd"/>
</dbReference>
<evidence type="ECO:0000313" key="3">
    <source>
        <dbReference type="Proteomes" id="UP001268089"/>
    </source>
</evidence>
<evidence type="ECO:0000313" key="2">
    <source>
        <dbReference type="EMBL" id="MDR7308371.1"/>
    </source>
</evidence>
<dbReference type="InterPro" id="IPR012349">
    <property type="entry name" value="Split_barrel_FMN-bd"/>
</dbReference>
<accession>A0ABU1ZV10</accession>
<dbReference type="EMBL" id="JAVDXO010000010">
    <property type="protein sequence ID" value="MDR7308371.1"/>
    <property type="molecule type" value="Genomic_DNA"/>
</dbReference>
<reference evidence="2 3" key="1">
    <citation type="submission" date="2023-07" db="EMBL/GenBank/DDBJ databases">
        <title>Sorghum-associated microbial communities from plants grown in Nebraska, USA.</title>
        <authorList>
            <person name="Schachtman D."/>
        </authorList>
    </citation>
    <scope>NUCLEOTIDE SEQUENCE [LARGE SCALE GENOMIC DNA]</scope>
    <source>
        <strain evidence="2 3">BE308</strain>
    </source>
</reference>
<proteinExistence type="predicted"/>
<protein>
    <submittedName>
        <fullName evidence="2">General stress protein 26</fullName>
    </submittedName>
</protein>
<dbReference type="PANTHER" id="PTHR34818">
    <property type="entry name" value="PROTEIN BLI-3"/>
    <property type="match status" value="1"/>
</dbReference>
<dbReference type="PANTHER" id="PTHR34818:SF1">
    <property type="entry name" value="PROTEIN BLI-3"/>
    <property type="match status" value="1"/>
</dbReference>
<evidence type="ECO:0000259" key="1">
    <source>
        <dbReference type="Pfam" id="PF16242"/>
    </source>
</evidence>
<keyword evidence="3" id="KW-1185">Reference proteome</keyword>
<dbReference type="Gene3D" id="2.30.110.10">
    <property type="entry name" value="Electron Transport, Fmn-binding Protein, Chain A"/>
    <property type="match status" value="1"/>
</dbReference>
<organism evidence="2 3">
    <name type="scientific">Rhodoferax saidenbachensis</name>
    <dbReference type="NCBI Taxonomy" id="1484693"/>
    <lineage>
        <taxon>Bacteria</taxon>
        <taxon>Pseudomonadati</taxon>
        <taxon>Pseudomonadota</taxon>
        <taxon>Betaproteobacteria</taxon>
        <taxon>Burkholderiales</taxon>
        <taxon>Comamonadaceae</taxon>
        <taxon>Rhodoferax</taxon>
    </lineage>
</organism>
<comment type="caution">
    <text evidence="2">The sequence shown here is derived from an EMBL/GenBank/DDBJ whole genome shotgun (WGS) entry which is preliminary data.</text>
</comment>